<feature type="region of interest" description="Disordered" evidence="2">
    <location>
        <begin position="164"/>
        <end position="239"/>
    </location>
</feature>
<evidence type="ECO:0000256" key="1">
    <source>
        <dbReference type="SAM" id="Coils"/>
    </source>
</evidence>
<accession>A0A4P9XGA4</accession>
<organism evidence="3 4">
    <name type="scientific">Thamnocephalis sphaerospora</name>
    <dbReference type="NCBI Taxonomy" id="78915"/>
    <lineage>
        <taxon>Eukaryota</taxon>
        <taxon>Fungi</taxon>
        <taxon>Fungi incertae sedis</taxon>
        <taxon>Zoopagomycota</taxon>
        <taxon>Zoopagomycotina</taxon>
        <taxon>Zoopagomycetes</taxon>
        <taxon>Zoopagales</taxon>
        <taxon>Sigmoideomycetaceae</taxon>
        <taxon>Thamnocephalis</taxon>
    </lineage>
</organism>
<protein>
    <submittedName>
        <fullName evidence="3">Uncharacterized protein</fullName>
    </submittedName>
</protein>
<evidence type="ECO:0000313" key="3">
    <source>
        <dbReference type="EMBL" id="RKP04663.1"/>
    </source>
</evidence>
<dbReference type="AlphaFoldDB" id="A0A4P9XGA4"/>
<dbReference type="OrthoDB" id="424753at2759"/>
<keyword evidence="4" id="KW-1185">Reference proteome</keyword>
<feature type="compositionally biased region" description="Basic and acidic residues" evidence="2">
    <location>
        <begin position="23"/>
        <end position="36"/>
    </location>
</feature>
<feature type="coiled-coil region" evidence="1">
    <location>
        <begin position="77"/>
        <end position="104"/>
    </location>
</feature>
<proteinExistence type="predicted"/>
<dbReference type="PANTHER" id="PTHR22705">
    <property type="entry name" value="ZINC FINGER, ZZ DOMAIN CONTAINING 3"/>
    <property type="match status" value="1"/>
</dbReference>
<dbReference type="PANTHER" id="PTHR22705:SF0">
    <property type="entry name" value="ZZ-TYPE ZINC FINGER-CONTAINING PROTEIN 3"/>
    <property type="match status" value="1"/>
</dbReference>
<dbReference type="Proteomes" id="UP000271241">
    <property type="component" value="Unassembled WGS sequence"/>
</dbReference>
<sequence length="239" mass="25356">MSKPTVAADQVDTSAKPEGGGDGDLKAMDVASEHNESQPVNGVSAVAPEKQAQPDTSAAENEVLAQNEDYLLVCSALEALDGQLQQAERDLERLGRLRQDALDDPFRFVLGLRDGTNEPTPTLQRVVSIPHVDLSKYGIYEPQLNSTMRSPAFIPNAHASSITAFSSGSQKPRVASTASAQAKDPSELSKLVRQTAGALPPAIEPTDSTSDEGGSADEAQYTIQRAGKRKRARALSSAM</sequence>
<dbReference type="EMBL" id="KZ993546">
    <property type="protein sequence ID" value="RKP04663.1"/>
    <property type="molecule type" value="Genomic_DNA"/>
</dbReference>
<feature type="compositionally biased region" description="Polar residues" evidence="2">
    <location>
        <begin position="164"/>
        <end position="180"/>
    </location>
</feature>
<dbReference type="STRING" id="78915.A0A4P9XGA4"/>
<dbReference type="InterPro" id="IPR037830">
    <property type="entry name" value="ZZZ3"/>
</dbReference>
<feature type="region of interest" description="Disordered" evidence="2">
    <location>
        <begin position="1"/>
        <end position="59"/>
    </location>
</feature>
<name>A0A4P9XGA4_9FUNG</name>
<evidence type="ECO:0000313" key="4">
    <source>
        <dbReference type="Proteomes" id="UP000271241"/>
    </source>
</evidence>
<keyword evidence="1" id="KW-0175">Coiled coil</keyword>
<evidence type="ECO:0000256" key="2">
    <source>
        <dbReference type="SAM" id="MobiDB-lite"/>
    </source>
</evidence>
<reference evidence="4" key="1">
    <citation type="journal article" date="2018" name="Nat. Microbiol.">
        <title>Leveraging single-cell genomics to expand the fungal tree of life.</title>
        <authorList>
            <person name="Ahrendt S.R."/>
            <person name="Quandt C.A."/>
            <person name="Ciobanu D."/>
            <person name="Clum A."/>
            <person name="Salamov A."/>
            <person name="Andreopoulos B."/>
            <person name="Cheng J.F."/>
            <person name="Woyke T."/>
            <person name="Pelin A."/>
            <person name="Henrissat B."/>
            <person name="Reynolds N.K."/>
            <person name="Benny G.L."/>
            <person name="Smith M.E."/>
            <person name="James T.Y."/>
            <person name="Grigoriev I.V."/>
        </authorList>
    </citation>
    <scope>NUCLEOTIDE SEQUENCE [LARGE SCALE GENOMIC DNA]</scope>
    <source>
        <strain evidence="4">RSA 1356</strain>
    </source>
</reference>
<gene>
    <name evidence="3" type="ORF">THASP1DRAFT_33541</name>
</gene>